<reference evidence="4" key="1">
    <citation type="journal article" date="2019" name="Int. J. Syst. Evol. Microbiol.">
        <title>The Global Catalogue of Microorganisms (GCM) 10K type strain sequencing project: providing services to taxonomists for standard genome sequencing and annotation.</title>
        <authorList>
            <consortium name="The Broad Institute Genomics Platform"/>
            <consortium name="The Broad Institute Genome Sequencing Center for Infectious Disease"/>
            <person name="Wu L."/>
            <person name="Ma J."/>
        </authorList>
    </citation>
    <scope>NUCLEOTIDE SEQUENCE [LARGE SCALE GENOMIC DNA]</scope>
    <source>
        <strain evidence="4">CGMCC 1.15053</strain>
    </source>
</reference>
<proteinExistence type="predicted"/>
<organism evidence="3 4">
    <name type="scientific">Deinococcus petrolearius</name>
    <dbReference type="NCBI Taxonomy" id="1751295"/>
    <lineage>
        <taxon>Bacteria</taxon>
        <taxon>Thermotogati</taxon>
        <taxon>Deinococcota</taxon>
        <taxon>Deinococci</taxon>
        <taxon>Deinococcales</taxon>
        <taxon>Deinococcaceae</taxon>
        <taxon>Deinococcus</taxon>
    </lineage>
</organism>
<feature type="region of interest" description="Disordered" evidence="1">
    <location>
        <begin position="508"/>
        <end position="572"/>
    </location>
</feature>
<accession>A0ABW1DMT0</accession>
<keyword evidence="2" id="KW-0472">Membrane</keyword>
<feature type="compositionally biased region" description="Polar residues" evidence="1">
    <location>
        <begin position="556"/>
        <end position="566"/>
    </location>
</feature>
<feature type="compositionally biased region" description="Gly residues" evidence="1">
    <location>
        <begin position="520"/>
        <end position="541"/>
    </location>
</feature>
<keyword evidence="2" id="KW-1133">Transmembrane helix</keyword>
<evidence type="ECO:0000313" key="4">
    <source>
        <dbReference type="Proteomes" id="UP001595979"/>
    </source>
</evidence>
<gene>
    <name evidence="3" type="ORF">ACFPQ6_14080</name>
</gene>
<feature type="transmembrane region" description="Helical" evidence="2">
    <location>
        <begin position="392"/>
        <end position="413"/>
    </location>
</feature>
<feature type="transmembrane region" description="Helical" evidence="2">
    <location>
        <begin position="124"/>
        <end position="149"/>
    </location>
</feature>
<dbReference type="Proteomes" id="UP001595979">
    <property type="component" value="Unassembled WGS sequence"/>
</dbReference>
<dbReference type="EMBL" id="JBHSOH010000020">
    <property type="protein sequence ID" value="MFC5849437.1"/>
    <property type="molecule type" value="Genomic_DNA"/>
</dbReference>
<keyword evidence="4" id="KW-1185">Reference proteome</keyword>
<name>A0ABW1DMT0_9DEIO</name>
<comment type="caution">
    <text evidence="3">The sequence shown here is derived from an EMBL/GenBank/DDBJ whole genome shotgun (WGS) entry which is preliminary data.</text>
</comment>
<dbReference type="RefSeq" id="WP_380050578.1">
    <property type="nucleotide sequence ID" value="NZ_JBHSOH010000020.1"/>
</dbReference>
<evidence type="ECO:0008006" key="5">
    <source>
        <dbReference type="Google" id="ProtNLM"/>
    </source>
</evidence>
<evidence type="ECO:0000256" key="1">
    <source>
        <dbReference type="SAM" id="MobiDB-lite"/>
    </source>
</evidence>
<keyword evidence="2" id="KW-0812">Transmembrane</keyword>
<evidence type="ECO:0000313" key="3">
    <source>
        <dbReference type="EMBL" id="MFC5849437.1"/>
    </source>
</evidence>
<sequence length="572" mass="58881">MNDTAPTRPSGLALLPRARALLLVLIGLALLTGHAGASSPGAQEAASGLETYLDITKVVPDLTQIHQWLEAIIIGLNIPGLSMLIARYIAGLSLILAVVLALINYATGKQLRLLGMSGSLTQMLLSVFVMGVMVTPLPFITGGLSYAFWETGYQAVSAKVDPLMTPLVKDKTAELGQAVFDFTMTSMAVAAAPMEAVMNTLSGDSSVTNPEALSGQMKDYVSDKQGLVNMNNTSTIWSLGMILIASMYLSYQVAVAFTMFLAMMIGLFFPIALASLPFNDRVLRLFIGSAVKNAIMGLILPALMLMNVVIAFTGPVTYLTAMMKNNAQVAGDAALSMSNTVNNCVSSLENSNIVTSLLSGVPGVSAVTDRLSSAGCATVAGFGSYVASLPKAVMFIIIGLVFTVLVFGAMTAFAQTAYKAVNRVIDMALDGVAEALGHARTGLGRKGMNMLSGGNRTMNRVGGAVALAAGASAGNVAVAQAGRQAMLTGSNPVTTTAGSLGIARADQVAGERRRAAQSAGNGGGSGGGSGNGNAGYGGGSGTTRTASNDRTLKDPATTQDPRSNTPDPKITR</sequence>
<feature type="transmembrane region" description="Helical" evidence="2">
    <location>
        <begin position="249"/>
        <end position="273"/>
    </location>
</feature>
<evidence type="ECO:0000256" key="2">
    <source>
        <dbReference type="SAM" id="Phobius"/>
    </source>
</evidence>
<feature type="transmembrane region" description="Helical" evidence="2">
    <location>
        <begin position="85"/>
        <end position="103"/>
    </location>
</feature>
<feature type="transmembrane region" description="Helical" evidence="2">
    <location>
        <begin position="294"/>
        <end position="314"/>
    </location>
</feature>
<protein>
    <recommendedName>
        <fullName evidence="5">TrbL/VirB6 plasmid conjugal transfer protein</fullName>
    </recommendedName>
</protein>